<protein>
    <recommendedName>
        <fullName evidence="3">tRNA threonylcarbamoyladenosine biosynthesis protein TsaE</fullName>
    </recommendedName>
    <alternativeName>
        <fullName evidence="10">t(6)A37 threonylcarbamoyladenosine biosynthesis protein TsaE</fullName>
    </alternativeName>
</protein>
<dbReference type="SUPFAM" id="SSF52540">
    <property type="entry name" value="P-loop containing nucleoside triphosphate hydrolases"/>
    <property type="match status" value="1"/>
</dbReference>
<keyword evidence="7" id="KW-0547">Nucleotide-binding</keyword>
<comment type="subcellular location">
    <subcellularLocation>
        <location evidence="1">Cytoplasm</location>
    </subcellularLocation>
</comment>
<keyword evidence="9" id="KW-0460">Magnesium</keyword>
<dbReference type="Proteomes" id="UP001501294">
    <property type="component" value="Unassembled WGS sequence"/>
</dbReference>
<dbReference type="PANTHER" id="PTHR33540:SF2">
    <property type="entry name" value="TRNA THREONYLCARBAMOYLADENOSINE BIOSYNTHESIS PROTEIN TSAE"/>
    <property type="match status" value="1"/>
</dbReference>
<accession>A0ABP8I406</accession>
<dbReference type="PANTHER" id="PTHR33540">
    <property type="entry name" value="TRNA THREONYLCARBAMOYLADENOSINE BIOSYNTHESIS PROTEIN TSAE"/>
    <property type="match status" value="1"/>
</dbReference>
<comment type="caution">
    <text evidence="11">The sequence shown here is derived from an EMBL/GenBank/DDBJ whole genome shotgun (WGS) entry which is preliminary data.</text>
</comment>
<organism evidence="11 12">
    <name type="scientific">Kangiella taiwanensis</name>
    <dbReference type="NCBI Taxonomy" id="1079179"/>
    <lineage>
        <taxon>Bacteria</taxon>
        <taxon>Pseudomonadati</taxon>
        <taxon>Pseudomonadota</taxon>
        <taxon>Gammaproteobacteria</taxon>
        <taxon>Kangiellales</taxon>
        <taxon>Kangiellaceae</taxon>
        <taxon>Kangiella</taxon>
    </lineage>
</organism>
<evidence type="ECO:0000256" key="3">
    <source>
        <dbReference type="ARBA" id="ARBA00019010"/>
    </source>
</evidence>
<evidence type="ECO:0000256" key="5">
    <source>
        <dbReference type="ARBA" id="ARBA00022694"/>
    </source>
</evidence>
<dbReference type="NCBIfam" id="TIGR00150">
    <property type="entry name" value="T6A_YjeE"/>
    <property type="match status" value="1"/>
</dbReference>
<evidence type="ECO:0000256" key="4">
    <source>
        <dbReference type="ARBA" id="ARBA00022490"/>
    </source>
</evidence>
<evidence type="ECO:0000256" key="9">
    <source>
        <dbReference type="ARBA" id="ARBA00022842"/>
    </source>
</evidence>
<sequence>METKVCDKPRLSFLLTNEHETVALGLALSELLPLPFVIYMYGDLGAGKTTFVRGLLQGMGHQGAVKSPTYTLVEPYNLQSKAVYHFDLYRLADPEELEFIGIREYHDDDALLIFEWPDKGEGMIPEADLVIGLEYMDRGRKADFMFSDVALGQDIAQKIRQILAED</sequence>
<evidence type="ECO:0000313" key="11">
    <source>
        <dbReference type="EMBL" id="GAA4350943.1"/>
    </source>
</evidence>
<dbReference type="Pfam" id="PF02367">
    <property type="entry name" value="TsaE"/>
    <property type="match status" value="1"/>
</dbReference>
<evidence type="ECO:0000256" key="2">
    <source>
        <dbReference type="ARBA" id="ARBA00007599"/>
    </source>
</evidence>
<keyword evidence="5" id="KW-0819">tRNA processing</keyword>
<evidence type="ECO:0000256" key="1">
    <source>
        <dbReference type="ARBA" id="ARBA00004496"/>
    </source>
</evidence>
<dbReference type="EMBL" id="BAABFU010000002">
    <property type="protein sequence ID" value="GAA4350943.1"/>
    <property type="molecule type" value="Genomic_DNA"/>
</dbReference>
<evidence type="ECO:0000256" key="6">
    <source>
        <dbReference type="ARBA" id="ARBA00022723"/>
    </source>
</evidence>
<evidence type="ECO:0000256" key="8">
    <source>
        <dbReference type="ARBA" id="ARBA00022840"/>
    </source>
</evidence>
<comment type="similarity">
    <text evidence="2">Belongs to the TsaE family.</text>
</comment>
<evidence type="ECO:0000256" key="7">
    <source>
        <dbReference type="ARBA" id="ARBA00022741"/>
    </source>
</evidence>
<gene>
    <name evidence="11" type="primary">tsaE</name>
    <name evidence="11" type="ORF">GCM10023150_17230</name>
</gene>
<dbReference type="Gene3D" id="3.40.50.300">
    <property type="entry name" value="P-loop containing nucleotide triphosphate hydrolases"/>
    <property type="match status" value="1"/>
</dbReference>
<keyword evidence="4" id="KW-0963">Cytoplasm</keyword>
<keyword evidence="8" id="KW-0067">ATP-binding</keyword>
<reference evidence="12" key="1">
    <citation type="journal article" date="2019" name="Int. J. Syst. Evol. Microbiol.">
        <title>The Global Catalogue of Microorganisms (GCM) 10K type strain sequencing project: providing services to taxonomists for standard genome sequencing and annotation.</title>
        <authorList>
            <consortium name="The Broad Institute Genomics Platform"/>
            <consortium name="The Broad Institute Genome Sequencing Center for Infectious Disease"/>
            <person name="Wu L."/>
            <person name="Ma J."/>
        </authorList>
    </citation>
    <scope>NUCLEOTIDE SEQUENCE [LARGE SCALE GENOMIC DNA]</scope>
    <source>
        <strain evidence="12">JCM 17727</strain>
    </source>
</reference>
<dbReference type="RefSeq" id="WP_223578650.1">
    <property type="nucleotide sequence ID" value="NZ_BAABFU010000002.1"/>
</dbReference>
<keyword evidence="12" id="KW-1185">Reference proteome</keyword>
<proteinExistence type="inferred from homology"/>
<name>A0ABP8I406_9GAMM</name>
<keyword evidence="6" id="KW-0479">Metal-binding</keyword>
<dbReference type="InterPro" id="IPR003442">
    <property type="entry name" value="T6A_TsaE"/>
</dbReference>
<dbReference type="InterPro" id="IPR027417">
    <property type="entry name" value="P-loop_NTPase"/>
</dbReference>
<evidence type="ECO:0000256" key="10">
    <source>
        <dbReference type="ARBA" id="ARBA00032441"/>
    </source>
</evidence>
<evidence type="ECO:0000313" key="12">
    <source>
        <dbReference type="Proteomes" id="UP001501294"/>
    </source>
</evidence>